<proteinExistence type="predicted"/>
<comment type="caution">
    <text evidence="2">The sequence shown here is derived from an EMBL/GenBank/DDBJ whole genome shotgun (WGS) entry which is preliminary data.</text>
</comment>
<name>A0AA88GW13_NAELO</name>
<gene>
    <name evidence="2" type="ORF">C9374_000855</name>
</gene>
<dbReference type="RefSeq" id="XP_044551997.1">
    <property type="nucleotide sequence ID" value="XM_044698638.1"/>
</dbReference>
<accession>A0AA88GW13</accession>
<evidence type="ECO:0000256" key="1">
    <source>
        <dbReference type="SAM" id="Phobius"/>
    </source>
</evidence>
<evidence type="ECO:0000313" key="3">
    <source>
        <dbReference type="Proteomes" id="UP000816034"/>
    </source>
</evidence>
<dbReference type="GeneID" id="68093311"/>
<sequence length="126" mass="14651">MPHAVHSASTPTFKPVFPLALKLGVGGFLGVVTVASYLNRNTITTLIDNNMSRSKDLIENRRIRIYEEEERIKQRKLEWQLLSFASYGSWSQTRSQVKFLQDKLDHKDRNTWQDLLQELDENKKSS</sequence>
<keyword evidence="1" id="KW-1133">Transmembrane helix</keyword>
<reference evidence="2 3" key="1">
    <citation type="journal article" date="2018" name="BMC Genomics">
        <title>The genome of Naegleria lovaniensis, the basis for a comparative approach to unravel pathogenicity factors of the human pathogenic amoeba N. fowleri.</title>
        <authorList>
            <person name="Liechti N."/>
            <person name="Schurch N."/>
            <person name="Bruggmann R."/>
            <person name="Wittwer M."/>
        </authorList>
    </citation>
    <scope>NUCLEOTIDE SEQUENCE [LARGE SCALE GENOMIC DNA]</scope>
    <source>
        <strain evidence="2 3">ATCC 30569</strain>
    </source>
</reference>
<dbReference type="EMBL" id="PYSW02000011">
    <property type="protein sequence ID" value="KAG2388005.1"/>
    <property type="molecule type" value="Genomic_DNA"/>
</dbReference>
<keyword evidence="3" id="KW-1185">Reference proteome</keyword>
<dbReference type="Proteomes" id="UP000816034">
    <property type="component" value="Unassembled WGS sequence"/>
</dbReference>
<organism evidence="2 3">
    <name type="scientific">Naegleria lovaniensis</name>
    <name type="common">Amoeba</name>
    <dbReference type="NCBI Taxonomy" id="51637"/>
    <lineage>
        <taxon>Eukaryota</taxon>
        <taxon>Discoba</taxon>
        <taxon>Heterolobosea</taxon>
        <taxon>Tetramitia</taxon>
        <taxon>Eutetramitia</taxon>
        <taxon>Vahlkampfiidae</taxon>
        <taxon>Naegleria</taxon>
    </lineage>
</organism>
<feature type="transmembrane region" description="Helical" evidence="1">
    <location>
        <begin position="20"/>
        <end position="38"/>
    </location>
</feature>
<keyword evidence="1" id="KW-0472">Membrane</keyword>
<evidence type="ECO:0000313" key="2">
    <source>
        <dbReference type="EMBL" id="KAG2388005.1"/>
    </source>
</evidence>
<protein>
    <submittedName>
        <fullName evidence="2">Uncharacterized protein</fullName>
    </submittedName>
</protein>
<dbReference type="AlphaFoldDB" id="A0AA88GW13"/>
<keyword evidence="1" id="KW-0812">Transmembrane</keyword>